<feature type="compositionally biased region" description="Basic and acidic residues" evidence="1">
    <location>
        <begin position="103"/>
        <end position="113"/>
    </location>
</feature>
<name>A0A7D6VJI9_9NOCA</name>
<dbReference type="RefSeq" id="WP_181585814.1">
    <property type="nucleotide sequence ID" value="NZ_CP059399.1"/>
</dbReference>
<dbReference type="KEGG" id="nhu:H0264_24850"/>
<dbReference type="InterPro" id="IPR000415">
    <property type="entry name" value="Nitroreductase-like"/>
</dbReference>
<protein>
    <submittedName>
        <fullName evidence="2">NAD(P)H nitroreductase</fullName>
    </submittedName>
</protein>
<dbReference type="EMBL" id="CP059399">
    <property type="protein sequence ID" value="QLY34655.1"/>
    <property type="molecule type" value="Genomic_DNA"/>
</dbReference>
<keyword evidence="3" id="KW-1185">Reference proteome</keyword>
<reference evidence="2 3" key="1">
    <citation type="submission" date="2020-07" db="EMBL/GenBank/DDBJ databases">
        <authorList>
            <person name="Zhuang K."/>
            <person name="Ran Y."/>
        </authorList>
    </citation>
    <scope>NUCLEOTIDE SEQUENCE [LARGE SCALE GENOMIC DNA]</scope>
    <source>
        <strain evidence="2 3">WCH-YHL-001</strain>
    </source>
</reference>
<proteinExistence type="predicted"/>
<sequence length="333" mass="36172">MSRTHPDPDTLRSALALATRAPSVHNTQPWQWRLGDTTVHLYSDDSRRLPQTDPDGRELVLSCGAALHHLEVAMRALGWAAVVHRLPNPAEPRHLAALEFRHSTPDAEAERQARAITRRRSDRRRFTSWEMQAPQSAAVAAAGDLPGVAVRVIDSALDRARLLRTFRQAADLHAHDPSYTAELRAWSGRHAAPQGVPARNAVATPHPTVRPFADPRLPEAVVRDTDEAAQLLLLSTASDDRLSWLRAGESASAILLAATTHGLATCPLSEPFEVPALRERVRTEVLNGFGHPQLIIRMGWAATSAAAVPATPRLPLGEVVRPLATADRPGAAP</sequence>
<dbReference type="SUPFAM" id="SSF55469">
    <property type="entry name" value="FMN-dependent nitroreductase-like"/>
    <property type="match status" value="2"/>
</dbReference>
<accession>A0A7D6VJI9</accession>
<dbReference type="Proteomes" id="UP000515512">
    <property type="component" value="Chromosome"/>
</dbReference>
<evidence type="ECO:0000313" key="3">
    <source>
        <dbReference type="Proteomes" id="UP000515512"/>
    </source>
</evidence>
<dbReference type="Gene3D" id="3.40.109.10">
    <property type="entry name" value="NADH Oxidase"/>
    <property type="match status" value="1"/>
</dbReference>
<dbReference type="PANTHER" id="PTHR23026">
    <property type="entry name" value="NADPH NITROREDUCTASE"/>
    <property type="match status" value="1"/>
</dbReference>
<gene>
    <name evidence="2" type="ORF">H0264_24850</name>
</gene>
<evidence type="ECO:0000256" key="1">
    <source>
        <dbReference type="SAM" id="MobiDB-lite"/>
    </source>
</evidence>
<evidence type="ECO:0000313" key="2">
    <source>
        <dbReference type="EMBL" id="QLY34655.1"/>
    </source>
</evidence>
<dbReference type="InterPro" id="IPR050627">
    <property type="entry name" value="Nitroreductase/BluB"/>
</dbReference>
<dbReference type="GO" id="GO:0016491">
    <property type="term" value="F:oxidoreductase activity"/>
    <property type="evidence" value="ECO:0007669"/>
    <property type="project" value="InterPro"/>
</dbReference>
<dbReference type="PANTHER" id="PTHR23026:SF123">
    <property type="entry name" value="NAD(P)H NITROREDUCTASE RV3131-RELATED"/>
    <property type="match status" value="1"/>
</dbReference>
<organism evidence="2 3">
    <name type="scientific">Nocardia huaxiensis</name>
    <dbReference type="NCBI Taxonomy" id="2755382"/>
    <lineage>
        <taxon>Bacteria</taxon>
        <taxon>Bacillati</taxon>
        <taxon>Actinomycetota</taxon>
        <taxon>Actinomycetes</taxon>
        <taxon>Mycobacteriales</taxon>
        <taxon>Nocardiaceae</taxon>
        <taxon>Nocardia</taxon>
    </lineage>
</organism>
<feature type="region of interest" description="Disordered" evidence="1">
    <location>
        <begin position="103"/>
        <end position="123"/>
    </location>
</feature>
<dbReference type="NCBIfam" id="NF047509">
    <property type="entry name" value="Rv3131_FMN_oxido"/>
    <property type="match status" value="1"/>
</dbReference>
<dbReference type="AlphaFoldDB" id="A0A7D6VJI9"/>